<evidence type="ECO:0000256" key="1">
    <source>
        <dbReference type="SAM" id="Phobius"/>
    </source>
</evidence>
<proteinExistence type="predicted"/>
<keyword evidence="1" id="KW-0472">Membrane</keyword>
<dbReference type="EMBL" id="FZOJ01000001">
    <property type="protein sequence ID" value="SNR88287.1"/>
    <property type="molecule type" value="Genomic_DNA"/>
</dbReference>
<keyword evidence="3" id="KW-1185">Reference proteome</keyword>
<dbReference type="Proteomes" id="UP000198304">
    <property type="component" value="Unassembled WGS sequence"/>
</dbReference>
<organism evidence="2 3">
    <name type="scientific">Anaerovirgula multivorans</name>
    <dbReference type="NCBI Taxonomy" id="312168"/>
    <lineage>
        <taxon>Bacteria</taxon>
        <taxon>Bacillati</taxon>
        <taxon>Bacillota</taxon>
        <taxon>Clostridia</taxon>
        <taxon>Peptostreptococcales</taxon>
        <taxon>Natronincolaceae</taxon>
        <taxon>Anaerovirgula</taxon>
    </lineage>
</organism>
<reference evidence="2 3" key="1">
    <citation type="submission" date="2017-06" db="EMBL/GenBank/DDBJ databases">
        <authorList>
            <person name="Kim H.J."/>
            <person name="Triplett B.A."/>
        </authorList>
    </citation>
    <scope>NUCLEOTIDE SEQUENCE [LARGE SCALE GENOMIC DNA]</scope>
    <source>
        <strain evidence="2 3">SCA</strain>
    </source>
</reference>
<name>A0A238ZY22_9FIRM</name>
<keyword evidence="1" id="KW-0812">Transmembrane</keyword>
<gene>
    <name evidence="2" type="ORF">SAMN05446037_1001212</name>
</gene>
<dbReference type="AlphaFoldDB" id="A0A238ZY22"/>
<evidence type="ECO:0000313" key="3">
    <source>
        <dbReference type="Proteomes" id="UP000198304"/>
    </source>
</evidence>
<protein>
    <submittedName>
        <fullName evidence="2">Uncharacterized protein</fullName>
    </submittedName>
</protein>
<accession>A0A238ZY22</accession>
<keyword evidence="1" id="KW-1133">Transmembrane helix</keyword>
<sequence length="146" mass="17396">MKSLKIDKIEKIFFFISIHFILGILVFNYYTNYFRYYHTSYFSDRSQYSLYLPLDQESFIKLQLIADKNYPDLEVLINGEIFQTFRKDEVLLVPVKKGDVVQINGTMYKDKIKLEVVDKSLKLKGEDLARQVIVNQNIEFLCLIRF</sequence>
<dbReference type="RefSeq" id="WP_089280999.1">
    <property type="nucleotide sequence ID" value="NZ_FZOJ01000001.1"/>
</dbReference>
<dbReference type="OrthoDB" id="1955029at2"/>
<feature type="transmembrane region" description="Helical" evidence="1">
    <location>
        <begin position="12"/>
        <end position="30"/>
    </location>
</feature>
<evidence type="ECO:0000313" key="2">
    <source>
        <dbReference type="EMBL" id="SNR88287.1"/>
    </source>
</evidence>